<dbReference type="AlphaFoldDB" id="A0A438C2E5"/>
<gene>
    <name evidence="1" type="ORF">CK203_094138</name>
</gene>
<organism evidence="1 2">
    <name type="scientific">Vitis vinifera</name>
    <name type="common">Grape</name>
    <dbReference type="NCBI Taxonomy" id="29760"/>
    <lineage>
        <taxon>Eukaryota</taxon>
        <taxon>Viridiplantae</taxon>
        <taxon>Streptophyta</taxon>
        <taxon>Embryophyta</taxon>
        <taxon>Tracheophyta</taxon>
        <taxon>Spermatophyta</taxon>
        <taxon>Magnoliopsida</taxon>
        <taxon>eudicotyledons</taxon>
        <taxon>Gunneridae</taxon>
        <taxon>Pentapetalae</taxon>
        <taxon>rosids</taxon>
        <taxon>Vitales</taxon>
        <taxon>Vitaceae</taxon>
        <taxon>Viteae</taxon>
        <taxon>Vitis</taxon>
    </lineage>
</organism>
<evidence type="ECO:0000313" key="2">
    <source>
        <dbReference type="Proteomes" id="UP000288805"/>
    </source>
</evidence>
<reference evidence="1 2" key="1">
    <citation type="journal article" date="2018" name="PLoS Genet.">
        <title>Population sequencing reveals clonal diversity and ancestral inbreeding in the grapevine cultivar Chardonnay.</title>
        <authorList>
            <person name="Roach M.J."/>
            <person name="Johnson D.L."/>
            <person name="Bohlmann J."/>
            <person name="van Vuuren H.J."/>
            <person name="Jones S.J."/>
            <person name="Pretorius I.S."/>
            <person name="Schmidt S.A."/>
            <person name="Borneman A.R."/>
        </authorList>
    </citation>
    <scope>NUCLEOTIDE SEQUENCE [LARGE SCALE GENOMIC DNA]</scope>
    <source>
        <strain evidence="2">cv. Chardonnay</strain>
        <tissue evidence="1">Leaf</tissue>
    </source>
</reference>
<evidence type="ECO:0000313" key="1">
    <source>
        <dbReference type="EMBL" id="RVW17412.1"/>
    </source>
</evidence>
<name>A0A438C2E5_VITVI</name>
<dbReference type="EMBL" id="QGNW01002578">
    <property type="protein sequence ID" value="RVW17412.1"/>
    <property type="molecule type" value="Genomic_DNA"/>
</dbReference>
<protein>
    <submittedName>
        <fullName evidence="1">Uncharacterized protein</fullName>
    </submittedName>
</protein>
<comment type="caution">
    <text evidence="1">The sequence shown here is derived from an EMBL/GenBank/DDBJ whole genome shotgun (WGS) entry which is preliminary data.</text>
</comment>
<accession>A0A438C2E5</accession>
<dbReference type="Proteomes" id="UP000288805">
    <property type="component" value="Unassembled WGS sequence"/>
</dbReference>
<sequence>MRASRCGCSVRVGSTAISAFSAWNRIPRQMGPVDIVYDSLGGDWGPRGPRVMIEMRPFLQYLSGGAFLAAVSMDGSVSRGLGHLKSDNPWIIGRSFSYDTDRGVMGGLSGRLGPSSSGQLVLAGPEDSIHAANLYLEYGLAKSFHKFPQGFVVSHFYVLEGADILLVSSRAQVLSHECFREVPEIVNRVRRDRWSHRMWKTLVRGIPWGLVMGDMRAKGRGEHVIQPFADGANGWLVWEVSPSWSFR</sequence>
<proteinExistence type="predicted"/>